<evidence type="ECO:0000313" key="3">
    <source>
        <dbReference type="Proteomes" id="UP000824540"/>
    </source>
</evidence>
<name>A0A8T2P7M5_9TELE</name>
<dbReference type="AlphaFoldDB" id="A0A8T2P7M5"/>
<feature type="compositionally biased region" description="Polar residues" evidence="1">
    <location>
        <begin position="72"/>
        <end position="81"/>
    </location>
</feature>
<reference evidence="2" key="1">
    <citation type="thesis" date="2021" institute="BYU ScholarsArchive" country="Provo, UT, USA">
        <title>Applications of and Algorithms for Genome Assembly and Genomic Analyses with an Emphasis on Marine Teleosts.</title>
        <authorList>
            <person name="Pickett B.D."/>
        </authorList>
    </citation>
    <scope>NUCLEOTIDE SEQUENCE</scope>
    <source>
        <strain evidence="2">HI-2016</strain>
    </source>
</reference>
<accession>A0A8T2P7M5</accession>
<dbReference type="EMBL" id="JAFBMS010000011">
    <property type="protein sequence ID" value="KAG9348545.1"/>
    <property type="molecule type" value="Genomic_DNA"/>
</dbReference>
<evidence type="ECO:0000313" key="2">
    <source>
        <dbReference type="EMBL" id="KAG9348545.1"/>
    </source>
</evidence>
<feature type="region of interest" description="Disordered" evidence="1">
    <location>
        <begin position="70"/>
        <end position="144"/>
    </location>
</feature>
<dbReference type="Proteomes" id="UP000824540">
    <property type="component" value="Unassembled WGS sequence"/>
</dbReference>
<dbReference type="OrthoDB" id="8886457at2759"/>
<evidence type="ECO:0000256" key="1">
    <source>
        <dbReference type="SAM" id="MobiDB-lite"/>
    </source>
</evidence>
<gene>
    <name evidence="2" type="ORF">JZ751_002281</name>
</gene>
<organism evidence="2 3">
    <name type="scientific">Albula glossodonta</name>
    <name type="common">roundjaw bonefish</name>
    <dbReference type="NCBI Taxonomy" id="121402"/>
    <lineage>
        <taxon>Eukaryota</taxon>
        <taxon>Metazoa</taxon>
        <taxon>Chordata</taxon>
        <taxon>Craniata</taxon>
        <taxon>Vertebrata</taxon>
        <taxon>Euteleostomi</taxon>
        <taxon>Actinopterygii</taxon>
        <taxon>Neopterygii</taxon>
        <taxon>Teleostei</taxon>
        <taxon>Albuliformes</taxon>
        <taxon>Albulidae</taxon>
        <taxon>Albula</taxon>
    </lineage>
</organism>
<sequence length="252" mass="27818">MHCAALFNSVSPKVANTVWSRPWTHLLDDTLITETLKSVCRVQETRLKTDICPALAKYCCSGLSTLGKGSPRTRSMQTTLRWRSPGPDDQGPICQIGQGRSAQGRMSEGLRSLSQSPERKPSSPLHSTFRRDHPEPQLLEHSDHSPSIHWGTPMGWRACGLEAFFSLTLLKDTSLGMKKVYLTLGGDASPAVASSWTMMGSRSCRKLWILSSVVEEPLYLSTAPNTGMSCSTVDTEKFPFRMYGPLSRLTAK</sequence>
<protein>
    <submittedName>
        <fullName evidence="2">Uncharacterized protein</fullName>
    </submittedName>
</protein>
<keyword evidence="3" id="KW-1185">Reference proteome</keyword>
<feature type="compositionally biased region" description="Basic and acidic residues" evidence="1">
    <location>
        <begin position="129"/>
        <end position="144"/>
    </location>
</feature>
<comment type="caution">
    <text evidence="2">The sequence shown here is derived from an EMBL/GenBank/DDBJ whole genome shotgun (WGS) entry which is preliminary data.</text>
</comment>
<proteinExistence type="predicted"/>